<keyword evidence="3" id="KW-1185">Reference proteome</keyword>
<accession>A0A1I2LNV4</accession>
<organism evidence="2 3">
    <name type="scientific">Halopelagius inordinatus</name>
    <dbReference type="NCBI Taxonomy" id="553467"/>
    <lineage>
        <taxon>Archaea</taxon>
        <taxon>Methanobacteriati</taxon>
        <taxon>Methanobacteriota</taxon>
        <taxon>Stenosarchaea group</taxon>
        <taxon>Halobacteria</taxon>
        <taxon>Halobacteriales</taxon>
        <taxon>Haloferacaceae</taxon>
    </lineage>
</organism>
<reference evidence="3" key="1">
    <citation type="submission" date="2016-10" db="EMBL/GenBank/DDBJ databases">
        <authorList>
            <person name="Varghese N."/>
            <person name="Submissions S."/>
        </authorList>
    </citation>
    <scope>NUCLEOTIDE SEQUENCE [LARGE SCALE GENOMIC DNA]</scope>
    <source>
        <strain evidence="3">CGMCC 1.7739</strain>
    </source>
</reference>
<keyword evidence="1" id="KW-1133">Transmembrane helix</keyword>
<dbReference type="AlphaFoldDB" id="A0A1I2LNV4"/>
<name>A0A1I2LNV4_9EURY</name>
<feature type="transmembrane region" description="Helical" evidence="1">
    <location>
        <begin position="74"/>
        <end position="91"/>
    </location>
</feature>
<dbReference type="EMBL" id="FOOQ01000001">
    <property type="protein sequence ID" value="SFF78716.1"/>
    <property type="molecule type" value="Genomic_DNA"/>
</dbReference>
<keyword evidence="1" id="KW-0472">Membrane</keyword>
<feature type="transmembrane region" description="Helical" evidence="1">
    <location>
        <begin position="50"/>
        <end position="68"/>
    </location>
</feature>
<dbReference type="STRING" id="553467.SAMN04488063_0288"/>
<gene>
    <name evidence="2" type="ORF">SAMN04488063_0288</name>
</gene>
<keyword evidence="1" id="KW-0812">Transmembrane</keyword>
<feature type="transmembrane region" description="Helical" evidence="1">
    <location>
        <begin position="103"/>
        <end position="123"/>
    </location>
</feature>
<dbReference type="OrthoDB" id="326734at2157"/>
<dbReference type="InterPro" id="IPR055896">
    <property type="entry name" value="DUF7473"/>
</dbReference>
<evidence type="ECO:0000313" key="2">
    <source>
        <dbReference type="EMBL" id="SFF78716.1"/>
    </source>
</evidence>
<protein>
    <submittedName>
        <fullName evidence="2">Uncharacterized protein</fullName>
    </submittedName>
</protein>
<sequence length="128" mass="12827">MSHRAVVLQSGSAASAVAVAGTLASLALFLSLTAFIAARNVLGDDASVRKSLVVGPIPAAIAVVFTTYELNSFAGVALALAVVAATVKLLYGRSNGLTAYVTLLHFVVTVILGAVLFAGLTLLSSAPA</sequence>
<proteinExistence type="predicted"/>
<evidence type="ECO:0000313" key="3">
    <source>
        <dbReference type="Proteomes" id="UP000198876"/>
    </source>
</evidence>
<evidence type="ECO:0000256" key="1">
    <source>
        <dbReference type="SAM" id="Phobius"/>
    </source>
</evidence>
<feature type="transmembrane region" description="Helical" evidence="1">
    <location>
        <begin position="12"/>
        <end position="38"/>
    </location>
</feature>
<dbReference type="RefSeq" id="WP_092891003.1">
    <property type="nucleotide sequence ID" value="NZ_FOOQ01000001.1"/>
</dbReference>
<dbReference type="Pfam" id="PF24285">
    <property type="entry name" value="DUF7473"/>
    <property type="match status" value="1"/>
</dbReference>
<dbReference type="Proteomes" id="UP000198876">
    <property type="component" value="Unassembled WGS sequence"/>
</dbReference>